<evidence type="ECO:0000313" key="6">
    <source>
        <dbReference type="EMBL" id="KAJ4826902.1"/>
    </source>
</evidence>
<comment type="similarity">
    <text evidence="2">Belongs to the plant self-incompatibility (S1) protein family.</text>
</comment>
<gene>
    <name evidence="6" type="ORF">Tsubulata_006127</name>
</gene>
<dbReference type="GO" id="GO:0060320">
    <property type="term" value="P:rejection of self pollen"/>
    <property type="evidence" value="ECO:0007669"/>
    <property type="project" value="UniProtKB-KW"/>
</dbReference>
<dbReference type="PANTHER" id="PTHR31232:SF156">
    <property type="entry name" value="PLANT SELF-INCOMPATIBILITY PROTEIN S1 FAMILY-RELATED"/>
    <property type="match status" value="1"/>
</dbReference>
<dbReference type="Proteomes" id="UP001141552">
    <property type="component" value="Unassembled WGS sequence"/>
</dbReference>
<evidence type="ECO:0000256" key="2">
    <source>
        <dbReference type="ARBA" id="ARBA00005581"/>
    </source>
</evidence>
<reference evidence="6" key="2">
    <citation type="journal article" date="2023" name="Plants (Basel)">
        <title>Annotation of the Turnera subulata (Passifloraceae) Draft Genome Reveals the S-Locus Evolved after the Divergence of Turneroideae from Passifloroideae in a Stepwise Manner.</title>
        <authorList>
            <person name="Henning P.M."/>
            <person name="Roalson E.H."/>
            <person name="Mir W."/>
            <person name="McCubbin A.G."/>
            <person name="Shore J.S."/>
        </authorList>
    </citation>
    <scope>NUCLEOTIDE SEQUENCE</scope>
    <source>
        <strain evidence="6">F60SS</strain>
    </source>
</reference>
<evidence type="ECO:0000256" key="3">
    <source>
        <dbReference type="ARBA" id="ARBA00022471"/>
    </source>
</evidence>
<evidence type="ECO:0000256" key="5">
    <source>
        <dbReference type="ARBA" id="ARBA00022729"/>
    </source>
</evidence>
<sequence length="334" mass="38945">KKKKKRMGNIRVPAIFMLVLAMAAMVPATAFKFPWDKHRPEDYWTVYIINLMSHNKELLVHCKSKDDDLGVHTIINGGGYHFTFAPSQWPPWGSTLFWCYLAPDDKSHAAFDAFWDQKDLWDMTDLWSVVWIIQDDGVYIRNPNTHETKMASIRIPAIFLLVLALRAIVPATAFKFPWDKKKPEDFWTVYVINLMSHNKELLVHCKSKDDDLGVQTIINGGGYHFTFAPSQWPPWGSTLFWCFLRPDEKSHVAFDAFWDQKDLWDQTDLMSVVWIIKDGGVFLRDPNKHETKFMHPWLPGRSLHNTQHFSLANITFASKIFEQDDQTEDARQEN</sequence>
<keyword evidence="7" id="KW-1185">Reference proteome</keyword>
<keyword evidence="5" id="KW-0732">Signal</keyword>
<comment type="subcellular location">
    <subcellularLocation>
        <location evidence="1">Secreted</location>
    </subcellularLocation>
</comment>
<dbReference type="GO" id="GO:0005576">
    <property type="term" value="C:extracellular region"/>
    <property type="evidence" value="ECO:0007669"/>
    <property type="project" value="UniProtKB-SubCell"/>
</dbReference>
<evidence type="ECO:0000256" key="4">
    <source>
        <dbReference type="ARBA" id="ARBA00022525"/>
    </source>
</evidence>
<reference evidence="6" key="1">
    <citation type="submission" date="2022-02" db="EMBL/GenBank/DDBJ databases">
        <authorList>
            <person name="Henning P.M."/>
            <person name="McCubbin A.G."/>
            <person name="Shore J.S."/>
        </authorList>
    </citation>
    <scope>NUCLEOTIDE SEQUENCE</scope>
    <source>
        <strain evidence="6">F60SS</strain>
        <tissue evidence="6">Leaves</tissue>
    </source>
</reference>
<protein>
    <recommendedName>
        <fullName evidence="8">S-protein homolog</fullName>
    </recommendedName>
</protein>
<dbReference type="PANTHER" id="PTHR31232">
    <property type="match status" value="1"/>
</dbReference>
<dbReference type="InterPro" id="IPR010264">
    <property type="entry name" value="Self-incomp_S1"/>
</dbReference>
<evidence type="ECO:0000313" key="7">
    <source>
        <dbReference type="Proteomes" id="UP001141552"/>
    </source>
</evidence>
<evidence type="ECO:0000256" key="1">
    <source>
        <dbReference type="ARBA" id="ARBA00004613"/>
    </source>
</evidence>
<proteinExistence type="inferred from homology"/>
<dbReference type="AlphaFoldDB" id="A0A9Q0F8U0"/>
<comment type="caution">
    <text evidence="6">The sequence shown here is derived from an EMBL/GenBank/DDBJ whole genome shotgun (WGS) entry which is preliminary data.</text>
</comment>
<keyword evidence="4" id="KW-0964">Secreted</keyword>
<accession>A0A9Q0F8U0</accession>
<evidence type="ECO:0008006" key="8">
    <source>
        <dbReference type="Google" id="ProtNLM"/>
    </source>
</evidence>
<dbReference type="EMBL" id="JAKUCV010006547">
    <property type="protein sequence ID" value="KAJ4826902.1"/>
    <property type="molecule type" value="Genomic_DNA"/>
</dbReference>
<dbReference type="Pfam" id="PF05938">
    <property type="entry name" value="Self-incomp_S1"/>
    <property type="match status" value="2"/>
</dbReference>
<organism evidence="6 7">
    <name type="scientific">Turnera subulata</name>
    <dbReference type="NCBI Taxonomy" id="218843"/>
    <lineage>
        <taxon>Eukaryota</taxon>
        <taxon>Viridiplantae</taxon>
        <taxon>Streptophyta</taxon>
        <taxon>Embryophyta</taxon>
        <taxon>Tracheophyta</taxon>
        <taxon>Spermatophyta</taxon>
        <taxon>Magnoliopsida</taxon>
        <taxon>eudicotyledons</taxon>
        <taxon>Gunneridae</taxon>
        <taxon>Pentapetalae</taxon>
        <taxon>rosids</taxon>
        <taxon>fabids</taxon>
        <taxon>Malpighiales</taxon>
        <taxon>Passifloraceae</taxon>
        <taxon>Turnera</taxon>
    </lineage>
</organism>
<dbReference type="OrthoDB" id="1727555at2759"/>
<name>A0A9Q0F8U0_9ROSI</name>
<feature type="non-terminal residue" evidence="6">
    <location>
        <position position="1"/>
    </location>
</feature>
<keyword evidence="3" id="KW-0713">Self-incompatibility</keyword>